<keyword evidence="1" id="KW-0560">Oxidoreductase</keyword>
<sequence>MQFDLPASPATPPPELDRSVAVIGAGAVGATAARDLARWGADVTLFERDAVGAGATGRAAGIVYDAFAEDLDAAVADRAIERFRTASGSGEFALTEQPYVWFAREGDDRRAEAIREQASRMRANGRSVEVLEPAAVADRWPALRTDDLAVVAVARTAGTADPEVYAAAMVESARADGAAVEVGSPASIETDPIGVRVGHSDRNRAREGGVRTFDAVLVAAGARTPTLLADAGVEIACAPYRVQALTVGVAEGNGDLPTFYDATGEYYARPNGTGLLAGDGVEPGAADPEDWTRDADAWFREELIGVLSERVDGVDTAATDSWAGLCTATPDRNPLVGSVAPGLVVATGFHGHGFMRAPAIGELAARELCGGDGVAAFDPTRFDGGEQIEIADGIVVDERG</sequence>
<dbReference type="Proteomes" id="UP000219453">
    <property type="component" value="Unassembled WGS sequence"/>
</dbReference>
<protein>
    <submittedName>
        <fullName evidence="3">Glycine/D-amino acid oxidase</fullName>
    </submittedName>
</protein>
<dbReference type="AlphaFoldDB" id="A0A285P6L1"/>
<organism evidence="3 4">
    <name type="scientific">Natronoarchaeum philippinense</name>
    <dbReference type="NCBI Taxonomy" id="558529"/>
    <lineage>
        <taxon>Archaea</taxon>
        <taxon>Methanobacteriati</taxon>
        <taxon>Methanobacteriota</taxon>
        <taxon>Stenosarchaea group</taxon>
        <taxon>Halobacteria</taxon>
        <taxon>Halobacteriales</taxon>
        <taxon>Natronoarchaeaceae</taxon>
    </lineage>
</organism>
<keyword evidence="4" id="KW-1185">Reference proteome</keyword>
<dbReference type="GO" id="GO:0005737">
    <property type="term" value="C:cytoplasm"/>
    <property type="evidence" value="ECO:0007669"/>
    <property type="project" value="TreeGrafter"/>
</dbReference>
<accession>A0A285P6L1</accession>
<dbReference type="RefSeq" id="WP_097009892.1">
    <property type="nucleotide sequence ID" value="NZ_OBEJ01000005.1"/>
</dbReference>
<dbReference type="InterPro" id="IPR036188">
    <property type="entry name" value="FAD/NAD-bd_sf"/>
</dbReference>
<dbReference type="InterPro" id="IPR006076">
    <property type="entry name" value="FAD-dep_OxRdtase"/>
</dbReference>
<feature type="domain" description="FAD dependent oxidoreductase" evidence="2">
    <location>
        <begin position="20"/>
        <end position="366"/>
    </location>
</feature>
<dbReference type="EMBL" id="OBEJ01000005">
    <property type="protein sequence ID" value="SNZ17372.1"/>
    <property type="molecule type" value="Genomic_DNA"/>
</dbReference>
<name>A0A285P6L1_NATPI</name>
<dbReference type="Gene3D" id="3.30.9.10">
    <property type="entry name" value="D-Amino Acid Oxidase, subunit A, domain 2"/>
    <property type="match status" value="1"/>
</dbReference>
<reference evidence="3 4" key="1">
    <citation type="submission" date="2017-09" db="EMBL/GenBank/DDBJ databases">
        <authorList>
            <person name="Ehlers B."/>
            <person name="Leendertz F.H."/>
        </authorList>
    </citation>
    <scope>NUCLEOTIDE SEQUENCE [LARGE SCALE GENOMIC DNA]</scope>
    <source>
        <strain evidence="3 4">DSM 27208</strain>
    </source>
</reference>
<gene>
    <name evidence="3" type="ORF">SAMN06269185_3000</name>
</gene>
<evidence type="ECO:0000313" key="3">
    <source>
        <dbReference type="EMBL" id="SNZ17372.1"/>
    </source>
</evidence>
<dbReference type="PANTHER" id="PTHR13847">
    <property type="entry name" value="SARCOSINE DEHYDROGENASE-RELATED"/>
    <property type="match status" value="1"/>
</dbReference>
<dbReference type="SUPFAM" id="SSF51905">
    <property type="entry name" value="FAD/NAD(P)-binding domain"/>
    <property type="match status" value="1"/>
</dbReference>
<dbReference type="Gene3D" id="3.50.50.60">
    <property type="entry name" value="FAD/NAD(P)-binding domain"/>
    <property type="match status" value="1"/>
</dbReference>
<dbReference type="GO" id="GO:0016491">
    <property type="term" value="F:oxidoreductase activity"/>
    <property type="evidence" value="ECO:0007669"/>
    <property type="project" value="UniProtKB-KW"/>
</dbReference>
<evidence type="ECO:0000256" key="1">
    <source>
        <dbReference type="ARBA" id="ARBA00023002"/>
    </source>
</evidence>
<dbReference type="PANTHER" id="PTHR13847:SF287">
    <property type="entry name" value="FAD-DEPENDENT OXIDOREDUCTASE DOMAIN-CONTAINING PROTEIN 1"/>
    <property type="match status" value="1"/>
</dbReference>
<dbReference type="OrthoDB" id="168391at2157"/>
<dbReference type="Pfam" id="PF01266">
    <property type="entry name" value="DAO"/>
    <property type="match status" value="1"/>
</dbReference>
<proteinExistence type="predicted"/>
<evidence type="ECO:0000313" key="4">
    <source>
        <dbReference type="Proteomes" id="UP000219453"/>
    </source>
</evidence>
<evidence type="ECO:0000259" key="2">
    <source>
        <dbReference type="Pfam" id="PF01266"/>
    </source>
</evidence>